<protein>
    <submittedName>
        <fullName evidence="1">Uncharacterized protein</fullName>
    </submittedName>
</protein>
<evidence type="ECO:0000313" key="2">
    <source>
        <dbReference type="Proteomes" id="UP000525987"/>
    </source>
</evidence>
<reference evidence="1 2" key="1">
    <citation type="submission" date="2020-08" db="EMBL/GenBank/DDBJ databases">
        <title>Genomic Encyclopedia of Type Strains, Phase III (KMG-III): the genomes of soil and plant-associated and newly described type strains.</title>
        <authorList>
            <person name="Whitman W."/>
        </authorList>
    </citation>
    <scope>NUCLEOTIDE SEQUENCE [LARGE SCALE GENOMIC DNA]</scope>
    <source>
        <strain evidence="1 2">CECT 5995</strain>
    </source>
</reference>
<keyword evidence="2" id="KW-1185">Reference proteome</keyword>
<organism evidence="1 2">
    <name type="scientific">Halomonas organivorans</name>
    <dbReference type="NCBI Taxonomy" id="257772"/>
    <lineage>
        <taxon>Bacteria</taxon>
        <taxon>Pseudomonadati</taxon>
        <taxon>Pseudomonadota</taxon>
        <taxon>Gammaproteobacteria</taxon>
        <taxon>Oceanospirillales</taxon>
        <taxon>Halomonadaceae</taxon>
        <taxon>Halomonas</taxon>
    </lineage>
</organism>
<dbReference type="AlphaFoldDB" id="A0A7W5BVC8"/>
<gene>
    <name evidence="1" type="ORF">FHR96_000204</name>
</gene>
<evidence type="ECO:0000313" key="1">
    <source>
        <dbReference type="EMBL" id="MBB3139358.1"/>
    </source>
</evidence>
<dbReference type="Proteomes" id="UP000525987">
    <property type="component" value="Unassembled WGS sequence"/>
</dbReference>
<name>A0A7W5BVC8_9GAMM</name>
<dbReference type="EMBL" id="JACHXM010000001">
    <property type="protein sequence ID" value="MBB3139358.1"/>
    <property type="molecule type" value="Genomic_DNA"/>
</dbReference>
<accession>A0A7W5BVC8</accession>
<sequence>MFRVVWIEPSPRVVTDSLKRAKNLIFGVYGSFARNDKMALTILA</sequence>
<comment type="caution">
    <text evidence="1">The sequence shown here is derived from an EMBL/GenBank/DDBJ whole genome shotgun (WGS) entry which is preliminary data.</text>
</comment>
<proteinExistence type="predicted"/>